<reference evidence="2" key="1">
    <citation type="submission" date="2022-03" db="EMBL/GenBank/DDBJ databases">
        <authorList>
            <person name="Lindestad O."/>
        </authorList>
    </citation>
    <scope>NUCLEOTIDE SEQUENCE</scope>
</reference>
<sequence>MAVGLYVSISGLVIRIGQAPAGLADDLMSSNAGLLACLGMGLYQEVSKPYGLKKRRDRRPEGASCETEPRAQAAKGFRTVISTHASEAVV</sequence>
<accession>A0A8S4QR35</accession>
<dbReference type="Proteomes" id="UP000838756">
    <property type="component" value="Unassembled WGS sequence"/>
</dbReference>
<gene>
    <name evidence="2" type="primary">jg27883</name>
    <name evidence="2" type="ORF">PAEG_LOCUS4957</name>
</gene>
<protein>
    <submittedName>
        <fullName evidence="2">Jg27883 protein</fullName>
    </submittedName>
</protein>
<evidence type="ECO:0000313" key="3">
    <source>
        <dbReference type="Proteomes" id="UP000838756"/>
    </source>
</evidence>
<dbReference type="EMBL" id="CAKXAJ010017660">
    <property type="protein sequence ID" value="CAH2217011.1"/>
    <property type="molecule type" value="Genomic_DNA"/>
</dbReference>
<evidence type="ECO:0000256" key="1">
    <source>
        <dbReference type="SAM" id="MobiDB-lite"/>
    </source>
</evidence>
<evidence type="ECO:0000313" key="2">
    <source>
        <dbReference type="EMBL" id="CAH2217011.1"/>
    </source>
</evidence>
<keyword evidence="3" id="KW-1185">Reference proteome</keyword>
<organism evidence="2 3">
    <name type="scientific">Pararge aegeria aegeria</name>
    <dbReference type="NCBI Taxonomy" id="348720"/>
    <lineage>
        <taxon>Eukaryota</taxon>
        <taxon>Metazoa</taxon>
        <taxon>Ecdysozoa</taxon>
        <taxon>Arthropoda</taxon>
        <taxon>Hexapoda</taxon>
        <taxon>Insecta</taxon>
        <taxon>Pterygota</taxon>
        <taxon>Neoptera</taxon>
        <taxon>Endopterygota</taxon>
        <taxon>Lepidoptera</taxon>
        <taxon>Glossata</taxon>
        <taxon>Ditrysia</taxon>
        <taxon>Papilionoidea</taxon>
        <taxon>Nymphalidae</taxon>
        <taxon>Satyrinae</taxon>
        <taxon>Satyrini</taxon>
        <taxon>Parargina</taxon>
        <taxon>Pararge</taxon>
    </lineage>
</organism>
<proteinExistence type="predicted"/>
<dbReference type="AlphaFoldDB" id="A0A8S4QR35"/>
<feature type="region of interest" description="Disordered" evidence="1">
    <location>
        <begin position="52"/>
        <end position="71"/>
    </location>
</feature>
<name>A0A8S4QR35_9NEOP</name>
<comment type="caution">
    <text evidence="2">The sequence shown here is derived from an EMBL/GenBank/DDBJ whole genome shotgun (WGS) entry which is preliminary data.</text>
</comment>